<protein>
    <submittedName>
        <fullName evidence="1">Uncharacterized protein</fullName>
    </submittedName>
</protein>
<name>A0A1X1EGI6_PANCY</name>
<dbReference type="EMBL" id="MLJI01000003">
    <property type="protein sequence ID" value="ORM87884.1"/>
    <property type="molecule type" value="Genomic_DNA"/>
</dbReference>
<dbReference type="AlphaFoldDB" id="A0A1X1EGI6"/>
<evidence type="ECO:0000313" key="1">
    <source>
        <dbReference type="EMBL" id="ORM87884.1"/>
    </source>
</evidence>
<sequence length="474" mass="53778">MEKLNILFYKNQDNPGAELNSMLTEFKYGNHIHRAHFNALLTLLDNGMENNDYSAMQLAQNFTRGFEMRTPDMKNEHERKLLSCLASNYTFKKGRAMKTQHLIAQHENMLKALNSQRQAKISALKSIVKDLSPESKNLRVTPYENNYKKDLSIESYHLTDENGKVFEATLIDSEDSKNRININNAKKVIEALYQGNRGTKVSDINLPNEKGETQTQVVTLFDRTNLVTMDQYMGDQDKQNTPWTLDSAAVAYGNKKGKFIDTLSTLEKTHECLDKLHKDKELAFPSYGFLNPHNILSDQSGTETFFNPAPLIIRDVFKKQHMCGRGYVEGHITQDPIFDVHYLSNALRSFNPNQRASEDLHSMSLIWGNIFGLNMYNDTASPFSEAFEESMMTKSKKTCGELKIDLSKDAVSTVDDLKKLCSGRAGEDELIEHVEKCLKNPQSCRASPKLILETAAMLLSQKKASFAQSAKVWS</sequence>
<proteinExistence type="predicted"/>
<comment type="caution">
    <text evidence="1">The sequence shown here is derived from an EMBL/GenBank/DDBJ whole genome shotgun (WGS) entry which is preliminary data.</text>
</comment>
<keyword evidence="2" id="KW-1185">Reference proteome</keyword>
<evidence type="ECO:0000313" key="2">
    <source>
        <dbReference type="Proteomes" id="UP000193749"/>
    </source>
</evidence>
<gene>
    <name evidence="1" type="ORF">HA50_28515</name>
</gene>
<accession>A0A1X1EGI6</accession>
<organism evidence="1 2">
    <name type="scientific">Pantoea cypripedii</name>
    <name type="common">Pectobacterium cypripedii</name>
    <name type="synonym">Erwinia cypripedii</name>
    <dbReference type="NCBI Taxonomy" id="55209"/>
    <lineage>
        <taxon>Bacteria</taxon>
        <taxon>Pseudomonadati</taxon>
        <taxon>Pseudomonadota</taxon>
        <taxon>Gammaproteobacteria</taxon>
        <taxon>Enterobacterales</taxon>
        <taxon>Erwiniaceae</taxon>
        <taxon>Pantoea</taxon>
    </lineage>
</organism>
<dbReference type="Proteomes" id="UP000193749">
    <property type="component" value="Unassembled WGS sequence"/>
</dbReference>
<reference evidence="1 2" key="1">
    <citation type="journal article" date="2017" name="Antonie Van Leeuwenhoek">
        <title>Phylogenomic resolution of the bacterial genus Pantoea and its relationship with Erwinia and Tatumella.</title>
        <authorList>
            <person name="Palmer M."/>
            <person name="Steenkamp E.T."/>
            <person name="Coetzee M.P."/>
            <person name="Chan W.Y."/>
            <person name="van Zyl E."/>
            <person name="De Maayer P."/>
            <person name="Coutinho T.A."/>
            <person name="Blom J."/>
            <person name="Smits T.H."/>
            <person name="Duffy B."/>
            <person name="Venter S.N."/>
        </authorList>
    </citation>
    <scope>NUCLEOTIDE SEQUENCE [LARGE SCALE GENOMIC DNA]</scope>
    <source>
        <strain evidence="1 2">LMG 2657</strain>
    </source>
</reference>